<dbReference type="CDD" id="cd07398">
    <property type="entry name" value="MPP_YbbF-LpxH"/>
    <property type="match status" value="1"/>
</dbReference>
<dbReference type="GO" id="GO:0016020">
    <property type="term" value="C:membrane"/>
    <property type="evidence" value="ECO:0007669"/>
    <property type="project" value="GOC"/>
</dbReference>
<keyword evidence="4" id="KW-0472">Membrane</keyword>
<evidence type="ECO:0000313" key="8">
    <source>
        <dbReference type="Proteomes" id="UP000199153"/>
    </source>
</evidence>
<dbReference type="AlphaFoldDB" id="A0A1I5D232"/>
<evidence type="ECO:0000259" key="6">
    <source>
        <dbReference type="Pfam" id="PF00149"/>
    </source>
</evidence>
<evidence type="ECO:0000313" key="7">
    <source>
        <dbReference type="EMBL" id="SFN92941.1"/>
    </source>
</evidence>
<organism evidence="7 8">
    <name type="scientific">Salegentibacter flavus</name>
    <dbReference type="NCBI Taxonomy" id="287099"/>
    <lineage>
        <taxon>Bacteria</taxon>
        <taxon>Pseudomonadati</taxon>
        <taxon>Bacteroidota</taxon>
        <taxon>Flavobacteriia</taxon>
        <taxon>Flavobacteriales</taxon>
        <taxon>Flavobacteriaceae</taxon>
        <taxon>Salegentibacter</taxon>
    </lineage>
</organism>
<keyword evidence="5" id="KW-0464">Manganese</keyword>
<dbReference type="EMBL" id="FOVL01000027">
    <property type="protein sequence ID" value="SFN92941.1"/>
    <property type="molecule type" value="Genomic_DNA"/>
</dbReference>
<dbReference type="STRING" id="287099.SAMN05660413_03120"/>
<feature type="domain" description="Calcineurin-like phosphoesterase" evidence="6">
    <location>
        <begin position="8"/>
        <end position="205"/>
    </location>
</feature>
<dbReference type="PANTHER" id="PTHR34990:SF2">
    <property type="entry name" value="BLL8164 PROTEIN"/>
    <property type="match status" value="1"/>
</dbReference>
<evidence type="ECO:0000256" key="1">
    <source>
        <dbReference type="ARBA" id="ARBA00022475"/>
    </source>
</evidence>
<dbReference type="RefSeq" id="WP_093411326.1">
    <property type="nucleotide sequence ID" value="NZ_FOVL01000027.1"/>
</dbReference>
<dbReference type="GO" id="GO:0009245">
    <property type="term" value="P:lipid A biosynthetic process"/>
    <property type="evidence" value="ECO:0007669"/>
    <property type="project" value="TreeGrafter"/>
</dbReference>
<dbReference type="PANTHER" id="PTHR34990">
    <property type="entry name" value="UDP-2,3-DIACYLGLUCOSAMINE HYDROLASE-RELATED"/>
    <property type="match status" value="1"/>
</dbReference>
<sequence length="282" mass="32338">MKKRKVEVVVISDVHLGTYGCHAGELLSYLKSVQPEVLILNGDIIDIWQFHKSYWPESHMQVIKCITGFLAQGVKVYYVTGNHDEMLRKFVGFEMGSLQIVNKVVLNLDGKKTWIFHGDVFDVTMQNSKWLAKLGAKGYDSLILINRMFNYISEGMGRGKLSLSKKIKNSVKSAVKFINDFEQTAADIAISNGYHYVICGHIHQPEIRKIKGKDGEVTYLNSGDWIENLTALEYNNSSWKLYHFNEDHQRVMAARAKKFKEVKVNSDELFQNLVRELNFVKP</sequence>
<dbReference type="OrthoDB" id="9802481at2"/>
<dbReference type="InterPro" id="IPR004843">
    <property type="entry name" value="Calcineurin-like_PHP"/>
</dbReference>
<keyword evidence="1" id="KW-1003">Cell membrane</keyword>
<evidence type="ECO:0000256" key="2">
    <source>
        <dbReference type="ARBA" id="ARBA00022519"/>
    </source>
</evidence>
<keyword evidence="8" id="KW-1185">Reference proteome</keyword>
<keyword evidence="2" id="KW-0997">Cell inner membrane</keyword>
<dbReference type="SUPFAM" id="SSF56300">
    <property type="entry name" value="Metallo-dependent phosphatases"/>
    <property type="match status" value="1"/>
</dbReference>
<dbReference type="InterPro" id="IPR043461">
    <property type="entry name" value="LpxH-like"/>
</dbReference>
<dbReference type="Proteomes" id="UP000199153">
    <property type="component" value="Unassembled WGS sequence"/>
</dbReference>
<reference evidence="7 8" key="1">
    <citation type="submission" date="2016-10" db="EMBL/GenBank/DDBJ databases">
        <authorList>
            <person name="de Groot N.N."/>
        </authorList>
    </citation>
    <scope>NUCLEOTIDE SEQUENCE [LARGE SCALE GENOMIC DNA]</scope>
    <source>
        <strain evidence="7 8">DSM 17794</strain>
    </source>
</reference>
<proteinExistence type="predicted"/>
<evidence type="ECO:0000256" key="3">
    <source>
        <dbReference type="ARBA" id="ARBA00022723"/>
    </source>
</evidence>
<dbReference type="Gene3D" id="3.60.21.10">
    <property type="match status" value="1"/>
</dbReference>
<accession>A0A1I5D232</accession>
<dbReference type="InterPro" id="IPR029052">
    <property type="entry name" value="Metallo-depent_PP-like"/>
</dbReference>
<name>A0A1I5D232_9FLAO</name>
<dbReference type="Pfam" id="PF00149">
    <property type="entry name" value="Metallophos"/>
    <property type="match status" value="1"/>
</dbReference>
<dbReference type="GO" id="GO:0008758">
    <property type="term" value="F:UDP-2,3-diacylglucosamine hydrolase activity"/>
    <property type="evidence" value="ECO:0007669"/>
    <property type="project" value="TreeGrafter"/>
</dbReference>
<evidence type="ECO:0000256" key="5">
    <source>
        <dbReference type="ARBA" id="ARBA00023211"/>
    </source>
</evidence>
<gene>
    <name evidence="7" type="ORF">SAMN05660413_03120</name>
</gene>
<evidence type="ECO:0000256" key="4">
    <source>
        <dbReference type="ARBA" id="ARBA00023136"/>
    </source>
</evidence>
<protein>
    <submittedName>
        <fullName evidence="7">UDP-2,3-diacylglucosamine pyrophosphatase LpxH</fullName>
    </submittedName>
</protein>
<keyword evidence="3" id="KW-0479">Metal-binding</keyword>
<dbReference type="GO" id="GO:0046872">
    <property type="term" value="F:metal ion binding"/>
    <property type="evidence" value="ECO:0007669"/>
    <property type="project" value="UniProtKB-KW"/>
</dbReference>